<dbReference type="GO" id="GO:0016020">
    <property type="term" value="C:membrane"/>
    <property type="evidence" value="ECO:0007669"/>
    <property type="project" value="TreeGrafter"/>
</dbReference>
<dbReference type="GO" id="GO:0016787">
    <property type="term" value="F:hydrolase activity"/>
    <property type="evidence" value="ECO:0007669"/>
    <property type="project" value="UniProtKB-KW"/>
</dbReference>
<gene>
    <name evidence="3" type="ORF">SAMN04487996_12752</name>
</gene>
<keyword evidence="1" id="KW-1133">Transmembrane helix</keyword>
<evidence type="ECO:0000313" key="4">
    <source>
        <dbReference type="Proteomes" id="UP000198748"/>
    </source>
</evidence>
<dbReference type="GO" id="GO:0016747">
    <property type="term" value="F:acyltransferase activity, transferring groups other than amino-acyl groups"/>
    <property type="evidence" value="ECO:0007669"/>
    <property type="project" value="InterPro"/>
</dbReference>
<keyword evidence="1" id="KW-0472">Membrane</keyword>
<feature type="transmembrane region" description="Helical" evidence="1">
    <location>
        <begin position="79"/>
        <end position="100"/>
    </location>
</feature>
<evidence type="ECO:0000256" key="1">
    <source>
        <dbReference type="SAM" id="Phobius"/>
    </source>
</evidence>
<evidence type="ECO:0000313" key="3">
    <source>
        <dbReference type="EMBL" id="SDH03079.1"/>
    </source>
</evidence>
<dbReference type="InterPro" id="IPR050879">
    <property type="entry name" value="Acyltransferase_3"/>
</dbReference>
<keyword evidence="3" id="KW-0378">Hydrolase</keyword>
<dbReference type="PANTHER" id="PTHR23028">
    <property type="entry name" value="ACETYLTRANSFERASE"/>
    <property type="match status" value="1"/>
</dbReference>
<dbReference type="RefSeq" id="WP_090157245.1">
    <property type="nucleotide sequence ID" value="NZ_FNAN01000027.1"/>
</dbReference>
<evidence type="ECO:0000259" key="2">
    <source>
        <dbReference type="Pfam" id="PF01757"/>
    </source>
</evidence>
<feature type="transmembrane region" description="Helical" evidence="1">
    <location>
        <begin position="35"/>
        <end position="58"/>
    </location>
</feature>
<protein>
    <submittedName>
        <fullName evidence="3">Peptidoglycan/LPS O-acetylase OafA/YrhL, contains acyltransferase and SGNH-hydrolase domains</fullName>
    </submittedName>
</protein>
<keyword evidence="3" id="KW-0808">Transferase</keyword>
<dbReference type="GO" id="GO:0000271">
    <property type="term" value="P:polysaccharide biosynthetic process"/>
    <property type="evidence" value="ECO:0007669"/>
    <property type="project" value="TreeGrafter"/>
</dbReference>
<feature type="transmembrane region" description="Helical" evidence="1">
    <location>
        <begin position="159"/>
        <end position="179"/>
    </location>
</feature>
<feature type="domain" description="Acyltransferase 3" evidence="2">
    <location>
        <begin position="10"/>
        <end position="323"/>
    </location>
</feature>
<feature type="transmembrane region" description="Helical" evidence="1">
    <location>
        <begin position="232"/>
        <end position="249"/>
    </location>
</feature>
<feature type="transmembrane region" description="Helical" evidence="1">
    <location>
        <begin position="12"/>
        <end position="29"/>
    </location>
</feature>
<dbReference type="AlphaFoldDB" id="A0A1G7Z3C0"/>
<dbReference type="InterPro" id="IPR002656">
    <property type="entry name" value="Acyl_transf_3_dom"/>
</dbReference>
<proteinExistence type="predicted"/>
<reference evidence="4" key="1">
    <citation type="submission" date="2016-10" db="EMBL/GenBank/DDBJ databases">
        <authorList>
            <person name="Varghese N."/>
            <person name="Submissions S."/>
        </authorList>
    </citation>
    <scope>NUCLEOTIDE SEQUENCE [LARGE SCALE GENOMIC DNA]</scope>
    <source>
        <strain evidence="4">DSM 25329</strain>
    </source>
</reference>
<sequence>MRTNSEGHIIQLDGVRFIAVGLVLLDHLIVEINIIPFGALGVTIFFVLSGFLISRILLKSKEKTYGTPGGFKKYLRKFLIRRTIRIFPVYYLIIAILFILNVPPVRDKLAWLALYGTNIYIALHKTWMGSVDHLWSLAVEEQVYLFFPFLIFFIPKNKLVPVLGLMGIFSILLRAYIFYSGRIPGTNFVTMGEWTVAYVSTPACFDSFALGGLMAWMQLYKSELFVKFFNKSWPVLLGLLGWVLVQWWAKSLAQPFNFPYVVLDRTMSSIFGFMLIGRAVMGFKGWMAAFLENPVCIYLGKISYGLYLYHNFVYNHFHSGPMHPTVRLFRKIYQYVPSLEGNIAFEAMVVVALTIMVASVSWHFFEKPINALKDKYAY</sequence>
<feature type="transmembrane region" description="Helical" evidence="1">
    <location>
        <begin position="298"/>
        <end position="317"/>
    </location>
</feature>
<keyword evidence="4" id="KW-1185">Reference proteome</keyword>
<keyword evidence="1" id="KW-0812">Transmembrane</keyword>
<keyword evidence="3" id="KW-0012">Acyltransferase</keyword>
<feature type="transmembrane region" description="Helical" evidence="1">
    <location>
        <begin position="269"/>
        <end position="291"/>
    </location>
</feature>
<dbReference type="Proteomes" id="UP000198748">
    <property type="component" value="Unassembled WGS sequence"/>
</dbReference>
<dbReference type="Pfam" id="PF01757">
    <property type="entry name" value="Acyl_transf_3"/>
    <property type="match status" value="1"/>
</dbReference>
<dbReference type="PANTHER" id="PTHR23028:SF53">
    <property type="entry name" value="ACYL_TRANSF_3 DOMAIN-CONTAINING PROTEIN"/>
    <property type="match status" value="1"/>
</dbReference>
<dbReference type="OrthoDB" id="9796461at2"/>
<accession>A0A1G7Z3C0</accession>
<name>A0A1G7Z3C0_9BACT</name>
<feature type="transmembrane region" description="Helical" evidence="1">
    <location>
        <begin position="134"/>
        <end position="154"/>
    </location>
</feature>
<organism evidence="3 4">
    <name type="scientific">Dyadobacter soli</name>
    <dbReference type="NCBI Taxonomy" id="659014"/>
    <lineage>
        <taxon>Bacteria</taxon>
        <taxon>Pseudomonadati</taxon>
        <taxon>Bacteroidota</taxon>
        <taxon>Cytophagia</taxon>
        <taxon>Cytophagales</taxon>
        <taxon>Spirosomataceae</taxon>
        <taxon>Dyadobacter</taxon>
    </lineage>
</organism>
<feature type="transmembrane region" description="Helical" evidence="1">
    <location>
        <begin position="343"/>
        <end position="365"/>
    </location>
</feature>
<dbReference type="STRING" id="659014.SAMN04487996_12752"/>
<dbReference type="EMBL" id="FNAN01000027">
    <property type="protein sequence ID" value="SDH03079.1"/>
    <property type="molecule type" value="Genomic_DNA"/>
</dbReference>
<feature type="transmembrane region" description="Helical" evidence="1">
    <location>
        <begin position="199"/>
        <end position="220"/>
    </location>
</feature>